<feature type="binding site" evidence="11">
    <location>
        <position position="385"/>
    </location>
    <ligand>
        <name>Zn(2+)</name>
        <dbReference type="ChEBI" id="CHEBI:29105"/>
    </ligand>
</feature>
<feature type="active site" description="Proton acceptor" evidence="11">
    <location>
        <position position="352"/>
    </location>
</feature>
<dbReference type="EC" id="1.1.1.23" evidence="3 11"/>
<dbReference type="FunFam" id="3.40.50.1980:FF:000001">
    <property type="entry name" value="Histidinol dehydrogenase"/>
    <property type="match status" value="1"/>
</dbReference>
<feature type="binding site" evidence="11">
    <location>
        <position position="352"/>
    </location>
    <ligand>
        <name>substrate</name>
    </ligand>
</feature>
<evidence type="ECO:0000256" key="8">
    <source>
        <dbReference type="ARBA" id="ARBA00023027"/>
    </source>
</evidence>
<feature type="region of interest" description="Disordered" evidence="13">
    <location>
        <begin position="458"/>
        <end position="509"/>
    </location>
</feature>
<feature type="binding site" evidence="11">
    <location>
        <position position="282"/>
    </location>
    <ligand>
        <name>substrate</name>
    </ligand>
</feature>
<proteinExistence type="inferred from homology"/>
<dbReference type="EMBL" id="SPNK01000004">
    <property type="protein sequence ID" value="TFI02011.1"/>
    <property type="molecule type" value="Genomic_DNA"/>
</dbReference>
<feature type="binding site" evidence="11">
    <location>
        <position position="237"/>
    </location>
    <ligand>
        <name>NAD(+)</name>
        <dbReference type="ChEBI" id="CHEBI:57540"/>
    </ligand>
</feature>
<name>A0AAX2SEM1_KOCRH</name>
<evidence type="ECO:0000256" key="11">
    <source>
        <dbReference type="HAMAP-Rule" id="MF_01024"/>
    </source>
</evidence>
<feature type="binding site" evidence="11">
    <location>
        <position position="444"/>
    </location>
    <ligand>
        <name>substrate</name>
    </ligand>
</feature>
<feature type="binding site" evidence="11">
    <location>
        <position position="439"/>
    </location>
    <ligand>
        <name>substrate</name>
    </ligand>
</feature>
<dbReference type="GO" id="GO:0051287">
    <property type="term" value="F:NAD binding"/>
    <property type="evidence" value="ECO:0007669"/>
    <property type="project" value="InterPro"/>
</dbReference>
<evidence type="ECO:0000256" key="1">
    <source>
        <dbReference type="ARBA" id="ARBA00003850"/>
    </source>
</evidence>
<comment type="pathway">
    <text evidence="11">Amino-acid biosynthesis; L-histidine biosynthesis; L-histidine from 5-phospho-alpha-D-ribose 1-diphosphate: step 9/9.</text>
</comment>
<dbReference type="GO" id="GO:0005829">
    <property type="term" value="C:cytosol"/>
    <property type="evidence" value="ECO:0007669"/>
    <property type="project" value="TreeGrafter"/>
</dbReference>
<keyword evidence="9 11" id="KW-0368">Histidine biosynthesis</keyword>
<dbReference type="GO" id="GO:0004399">
    <property type="term" value="F:histidinol dehydrogenase activity"/>
    <property type="evidence" value="ECO:0007669"/>
    <property type="project" value="UniProtKB-UniRule"/>
</dbReference>
<dbReference type="PANTHER" id="PTHR21256:SF2">
    <property type="entry name" value="HISTIDINE BIOSYNTHESIS TRIFUNCTIONAL PROTEIN"/>
    <property type="match status" value="1"/>
</dbReference>
<feature type="binding site" evidence="11">
    <location>
        <position position="260"/>
    </location>
    <ligand>
        <name>substrate</name>
    </ligand>
</feature>
<dbReference type="PRINTS" id="PR00083">
    <property type="entry name" value="HOLDHDRGNASE"/>
</dbReference>
<feature type="binding site" evidence="11">
    <location>
        <position position="285"/>
    </location>
    <ligand>
        <name>Zn(2+)</name>
        <dbReference type="ChEBI" id="CHEBI:29105"/>
    </ligand>
</feature>
<feature type="compositionally biased region" description="Low complexity" evidence="13">
    <location>
        <begin position="458"/>
        <end position="474"/>
    </location>
</feature>
<feature type="binding site" evidence="11">
    <location>
        <position position="146"/>
    </location>
    <ligand>
        <name>NAD(+)</name>
        <dbReference type="ChEBI" id="CHEBI:57540"/>
    </ligand>
</feature>
<dbReference type="PANTHER" id="PTHR21256">
    <property type="entry name" value="HISTIDINOL DEHYDROGENASE HDH"/>
    <property type="match status" value="1"/>
</dbReference>
<evidence type="ECO:0000256" key="3">
    <source>
        <dbReference type="ARBA" id="ARBA00012965"/>
    </source>
</evidence>
<feature type="binding site" evidence="11">
    <location>
        <position position="282"/>
    </location>
    <ligand>
        <name>Zn(2+)</name>
        <dbReference type="ChEBI" id="CHEBI:29105"/>
    </ligand>
</feature>
<dbReference type="Proteomes" id="UP000298017">
    <property type="component" value="Unassembled WGS sequence"/>
</dbReference>
<comment type="cofactor">
    <cofactor evidence="11">
        <name>Zn(2+)</name>
        <dbReference type="ChEBI" id="CHEBI:29105"/>
    </cofactor>
    <text evidence="11">Binds 1 zinc ion per subunit.</text>
</comment>
<feature type="binding site" evidence="11">
    <location>
        <position position="285"/>
    </location>
    <ligand>
        <name>substrate</name>
    </ligand>
</feature>
<accession>A0AAX2SEM1</accession>
<dbReference type="InterPro" id="IPR016161">
    <property type="entry name" value="Ald_DH/histidinol_DH"/>
</dbReference>
<evidence type="ECO:0000313" key="14">
    <source>
        <dbReference type="EMBL" id="TFI02011.1"/>
    </source>
</evidence>
<keyword evidence="7 11" id="KW-0560">Oxidoreductase</keyword>
<evidence type="ECO:0000256" key="9">
    <source>
        <dbReference type="ARBA" id="ARBA00023102"/>
    </source>
</evidence>
<evidence type="ECO:0000256" key="7">
    <source>
        <dbReference type="ARBA" id="ARBA00023002"/>
    </source>
</evidence>
<dbReference type="RefSeq" id="WP_039100819.1">
    <property type="nucleotide sequence ID" value="NZ_CAJFZU010000005.1"/>
</dbReference>
<evidence type="ECO:0000256" key="5">
    <source>
        <dbReference type="ARBA" id="ARBA00022723"/>
    </source>
</evidence>
<comment type="similarity">
    <text evidence="2 11 12">Belongs to the histidinol dehydrogenase family.</text>
</comment>
<evidence type="ECO:0000256" key="2">
    <source>
        <dbReference type="ARBA" id="ARBA00010178"/>
    </source>
</evidence>
<dbReference type="GO" id="GO:0008270">
    <property type="term" value="F:zinc ion binding"/>
    <property type="evidence" value="ECO:0007669"/>
    <property type="project" value="UniProtKB-UniRule"/>
</dbReference>
<comment type="function">
    <text evidence="1 11">Catalyzes the sequential NAD-dependent oxidations of L-histidinol to L-histidinaldehyde and then to L-histidine.</text>
</comment>
<evidence type="ECO:0000256" key="10">
    <source>
        <dbReference type="ARBA" id="ARBA00049489"/>
    </source>
</evidence>
<feature type="binding site" evidence="11">
    <location>
        <position position="210"/>
    </location>
    <ligand>
        <name>NAD(+)</name>
        <dbReference type="ChEBI" id="CHEBI:57540"/>
    </ligand>
</feature>
<evidence type="ECO:0000256" key="12">
    <source>
        <dbReference type="RuleBase" id="RU004175"/>
    </source>
</evidence>
<dbReference type="Pfam" id="PF00815">
    <property type="entry name" value="Histidinol_dh"/>
    <property type="match status" value="1"/>
</dbReference>
<keyword evidence="8 11" id="KW-0520">NAD</keyword>
<reference evidence="14 15" key="1">
    <citation type="submission" date="2019-03" db="EMBL/GenBank/DDBJ databases">
        <title>Genome Sequencing and Assembly of Various Microbes Isolated from Alder Root Nodule.</title>
        <authorList>
            <person name="Swanson E."/>
            <person name="Sevigny J.L."/>
            <person name="Pesce C."/>
            <person name="Davis I."/>
            <person name="Kleiner V."/>
            <person name="Tisa L."/>
        </authorList>
    </citation>
    <scope>NUCLEOTIDE SEQUENCE [LARGE SCALE GENOMIC DNA]</scope>
    <source>
        <strain evidence="14 15">4R-31</strain>
    </source>
</reference>
<dbReference type="Gene3D" id="1.20.5.1300">
    <property type="match status" value="1"/>
</dbReference>
<dbReference type="CDD" id="cd06572">
    <property type="entry name" value="Histidinol_dh"/>
    <property type="match status" value="1"/>
</dbReference>
<gene>
    <name evidence="11 14" type="primary">hisD</name>
    <name evidence="14" type="ORF">E4P33_05590</name>
</gene>
<evidence type="ECO:0000256" key="13">
    <source>
        <dbReference type="SAM" id="MobiDB-lite"/>
    </source>
</evidence>
<dbReference type="SUPFAM" id="SSF53720">
    <property type="entry name" value="ALDH-like"/>
    <property type="match status" value="1"/>
</dbReference>
<keyword evidence="15" id="KW-1185">Reference proteome</keyword>
<dbReference type="PROSITE" id="PS00611">
    <property type="entry name" value="HISOL_DEHYDROGENASE"/>
    <property type="match status" value="1"/>
</dbReference>
<dbReference type="InterPro" id="IPR001692">
    <property type="entry name" value="Histidinol_DH_CS"/>
</dbReference>
<comment type="caution">
    <text evidence="14">The sequence shown here is derived from an EMBL/GenBank/DDBJ whole genome shotgun (WGS) entry which is preliminary data.</text>
</comment>
<evidence type="ECO:0000313" key="15">
    <source>
        <dbReference type="Proteomes" id="UP000298017"/>
    </source>
</evidence>
<organism evidence="14 15">
    <name type="scientific">Kocuria rhizophila</name>
    <dbReference type="NCBI Taxonomy" id="72000"/>
    <lineage>
        <taxon>Bacteria</taxon>
        <taxon>Bacillati</taxon>
        <taxon>Actinomycetota</taxon>
        <taxon>Actinomycetes</taxon>
        <taxon>Micrococcales</taxon>
        <taxon>Micrococcaceae</taxon>
        <taxon>Kocuria</taxon>
    </lineage>
</organism>
<keyword evidence="11" id="KW-0028">Amino-acid biosynthesis</keyword>
<dbReference type="AlphaFoldDB" id="A0AAX2SEM1"/>
<dbReference type="Gene3D" id="3.40.50.1980">
    <property type="entry name" value="Nitrogenase molybdenum iron protein domain"/>
    <property type="match status" value="2"/>
</dbReference>
<dbReference type="HAMAP" id="MF_01024">
    <property type="entry name" value="HisD"/>
    <property type="match status" value="1"/>
</dbReference>
<comment type="catalytic activity">
    <reaction evidence="10 11">
        <text>L-histidinol + 2 NAD(+) + H2O = L-histidine + 2 NADH + 3 H(+)</text>
        <dbReference type="Rhea" id="RHEA:20641"/>
        <dbReference type="ChEBI" id="CHEBI:15377"/>
        <dbReference type="ChEBI" id="CHEBI:15378"/>
        <dbReference type="ChEBI" id="CHEBI:57540"/>
        <dbReference type="ChEBI" id="CHEBI:57595"/>
        <dbReference type="ChEBI" id="CHEBI:57699"/>
        <dbReference type="ChEBI" id="CHEBI:57945"/>
        <dbReference type="EC" id="1.1.1.23"/>
    </reaction>
</comment>
<feature type="active site" description="Proton acceptor" evidence="11">
    <location>
        <position position="351"/>
    </location>
</feature>
<protein>
    <recommendedName>
        <fullName evidence="4 11">Histidinol dehydrogenase</fullName>
        <shortName evidence="11">HDH</shortName>
        <ecNumber evidence="3 11">1.1.1.23</ecNumber>
    </recommendedName>
</protein>
<dbReference type="NCBIfam" id="TIGR00069">
    <property type="entry name" value="hisD"/>
    <property type="match status" value="1"/>
</dbReference>
<keyword evidence="6 11" id="KW-0862">Zinc</keyword>
<sequence>MNAQPHTTPSSGPAGTHLRVVDLRGRHLGWDELRRVVPRQAASSVSAAEDAVRGIIEDVRTRGADALRELAHRFDGVEQDRIRVAPEQIARAVAELDPAVRRALETAIARTRAFAEAQRPRDVEVEVAPGAVLRHRWTAVRRAGLYIPGGLAVYPSSVVMNVVPAQAAGVESVVLCSPPQKEFGGLPHPVVLGAAGLLGVDEVWAVGGAQSLAAMALGVTDGQDVLEPVNTLTGPGNIFVATAKRQLRSLVGVDAEAGTTEIAVLADDSADPRFVAADLISQAEHDPAAGSVLITDSPDLARAVERELSAQVPEARHCERITTALGGPQSGVVLTDGLEQSIAVADAYAAEHLEIHTRDAREVAARVRNAGAIFVGPYSPVPLGDYAAGSNHVLPTGGTAVFASGLQAASFMKAVQVVEYTREALAELEGDIVALSGSEDLPAHGRAVALRSEDHVAAGAHGADGSAAATSATPRPTPGAEDDPASRAGDAARVPDAPGTGSPDTHGKG</sequence>
<dbReference type="GeneID" id="93231226"/>
<keyword evidence="5 11" id="KW-0479">Metal-binding</keyword>
<dbReference type="InterPro" id="IPR012131">
    <property type="entry name" value="Hstdl_DH"/>
</dbReference>
<evidence type="ECO:0000256" key="6">
    <source>
        <dbReference type="ARBA" id="ARBA00022833"/>
    </source>
</evidence>
<feature type="binding site" evidence="11">
    <location>
        <position position="444"/>
    </location>
    <ligand>
        <name>Zn(2+)</name>
        <dbReference type="ChEBI" id="CHEBI:29105"/>
    </ligand>
</feature>
<evidence type="ECO:0000256" key="4">
    <source>
        <dbReference type="ARBA" id="ARBA00016531"/>
    </source>
</evidence>
<dbReference type="GO" id="GO:0000105">
    <property type="term" value="P:L-histidine biosynthetic process"/>
    <property type="evidence" value="ECO:0007669"/>
    <property type="project" value="UniProtKB-UniRule"/>
</dbReference>
<feature type="binding site" evidence="11">
    <location>
        <position position="385"/>
    </location>
    <ligand>
        <name>substrate</name>
    </ligand>
</feature>